<dbReference type="InterPro" id="IPR033764">
    <property type="entry name" value="Sdr_B"/>
</dbReference>
<feature type="region of interest" description="Disordered" evidence="4">
    <location>
        <begin position="757"/>
        <end position="782"/>
    </location>
</feature>
<dbReference type="PANTHER" id="PTHR23303:SF15">
    <property type="entry name" value="COLOSSIN-A"/>
    <property type="match status" value="1"/>
</dbReference>
<evidence type="ECO:0000256" key="3">
    <source>
        <dbReference type="ARBA" id="ARBA00022729"/>
    </source>
</evidence>
<evidence type="ECO:0000256" key="4">
    <source>
        <dbReference type="SAM" id="MobiDB-lite"/>
    </source>
</evidence>
<evidence type="ECO:0000313" key="9">
    <source>
        <dbReference type="Proteomes" id="UP000746584"/>
    </source>
</evidence>
<dbReference type="Pfam" id="PF17210">
    <property type="entry name" value="SdrD_B"/>
    <property type="match status" value="1"/>
</dbReference>
<dbReference type="EMBL" id="JAFBCG010000001">
    <property type="protein sequence ID" value="MBM7800967.1"/>
    <property type="molecule type" value="Genomic_DNA"/>
</dbReference>
<dbReference type="Gene3D" id="2.60.40.10">
    <property type="entry name" value="Immunoglobulins"/>
    <property type="match status" value="1"/>
</dbReference>
<keyword evidence="2" id="KW-0964">Secreted</keyword>
<sequence>MRTRTPFRAALATTAFAAVVASSLVSGSTALAGPEPDPATATATATPTATAAPTTTATATARPTPQPTPSPVPTAERSERAAPTPAAGTASAVALAVEVAKDGNGSFSRTDEPGGDTSDANGIVRTLDAITYRVTVSSNDGDSENERFTLTAPTGTSWATLPRACTGVGSGISGQTLTCNLGRVAEGRAIATSVVLDVSGDLRNGDSIAVDATATADNAANGHVEAASPTTTVSAAARYNLSKRTLNSVFSSGVVGPDGTTEGIQITYPITVDWQPLEPGQGLLGFEKSDGTMRFRDDLSQIAGDLPSGAVLWSRRGACQVHGTAGGNTFAGLPRGTGGGATGVTDSGELTCTQDAPGGDVDVTFTGVVTDPTHLPTKGIDGGALTAPDRAYFAVGVISFWMPNLPEGASVLSTNTFTPLETTSVSGTANFAGSTEPLADNSSMRNLDNIARGSGSKQVFQIDAAGEQVTGSAKKGDPWVAPGQVLRSLVFGNNTTVSNRRYTVCDTFDRSTQTLTKVGGVYASASNASNLSVQYAAFDMTSPMAGRDATCDDEDGPWYSTPAQVPGGPAAVGAVRASGDVRGGQSILLQTHTRVRAVPDGTRVHDFGHVKLGAGPWVHDRNDPTVGAGAYADSVLVTENLVRVGKKIVDTGHDATDTPDETTIVSAGDTVTYALYPSLSDRGVSDRRTDVTVQDVLPVNTSYVPGSASRSPDLDTVVAEDGTTRERLTWTVEDVHPNTTIDAITYDARVSKLTPSGTLTNGVVVSSPSDSSGEEERSAERSVRVVSSGGVGAEKAAVHPVVVTGDDLEWTLGYTNVDATPIEAADLIDVLPYPGDARGSDFHGTAVLAAPVDVDAANGETVRYTAAAPGTVSIDGSHPSNQAGGTTRWCSASEFGTDGCPADLAAATAFRLQRSEPIPVGATVERAVTLHTDGQRHGDRYVNRFGLRASNLPLPVQSNAATIRVVAGSVGDTVWLDANGNGLQDDERTLPGVRARLTGTDDRGQDVDRTTTTDTDGRYVFDELRPGDYTVRWIAPDGDHFTVARVGDDRDADSDADADGVSDSVTLRKEVDDEDRFDGVTRTTALDAGLVEDDAPVDPTDPGDPAGPVTPGTPEPPTDASGAPEPDPGSTPDTHAPVHGTPPVASDARDRLAFTGTEGVSVLVATALLLLLAGCAVSTVRRRAARGRGGVPGPLR</sequence>
<feature type="compositionally biased region" description="Acidic residues" evidence="4">
    <location>
        <begin position="1050"/>
        <end position="1060"/>
    </location>
</feature>
<evidence type="ECO:0000259" key="7">
    <source>
        <dbReference type="Pfam" id="PF17210"/>
    </source>
</evidence>
<dbReference type="SUPFAM" id="SSF117074">
    <property type="entry name" value="Hypothetical protein PA1324"/>
    <property type="match status" value="1"/>
</dbReference>
<evidence type="ECO:0000256" key="1">
    <source>
        <dbReference type="ARBA" id="ARBA00004613"/>
    </source>
</evidence>
<gene>
    <name evidence="8" type="ORF">JOE58_000218</name>
</gene>
<feature type="signal peptide" evidence="6">
    <location>
        <begin position="1"/>
        <end position="32"/>
    </location>
</feature>
<feature type="domain" description="SD-repeat containing protein B" evidence="7">
    <location>
        <begin position="969"/>
        <end position="1075"/>
    </location>
</feature>
<keyword evidence="5" id="KW-0812">Transmembrane</keyword>
<feature type="transmembrane region" description="Helical" evidence="5">
    <location>
        <begin position="1159"/>
        <end position="1180"/>
    </location>
</feature>
<keyword evidence="9" id="KW-1185">Reference proteome</keyword>
<evidence type="ECO:0000256" key="6">
    <source>
        <dbReference type="SAM" id="SignalP"/>
    </source>
</evidence>
<feature type="compositionally biased region" description="Low complexity" evidence="4">
    <location>
        <begin position="81"/>
        <end position="90"/>
    </location>
</feature>
<dbReference type="InterPro" id="IPR051417">
    <property type="entry name" value="SDr/BOS_complex"/>
</dbReference>
<reference evidence="8 9" key="1">
    <citation type="submission" date="2021-01" db="EMBL/GenBank/DDBJ databases">
        <title>Sequencing the genomes of 1000 actinobacteria strains.</title>
        <authorList>
            <person name="Klenk H.-P."/>
        </authorList>
    </citation>
    <scope>NUCLEOTIDE SEQUENCE [LARGE SCALE GENOMIC DNA]</scope>
    <source>
        <strain evidence="8 9">DSM 20542</strain>
    </source>
</reference>
<evidence type="ECO:0000256" key="5">
    <source>
        <dbReference type="SAM" id="Phobius"/>
    </source>
</evidence>
<dbReference type="InterPro" id="IPR013783">
    <property type="entry name" value="Ig-like_fold"/>
</dbReference>
<comment type="caution">
    <text evidence="8">The sequence shown here is derived from an EMBL/GenBank/DDBJ whole genome shotgun (WGS) entry which is preliminary data.</text>
</comment>
<name>A0ABS2RQS2_9MICO</name>
<feature type="region of interest" description="Disordered" evidence="4">
    <location>
        <begin position="29"/>
        <end position="90"/>
    </location>
</feature>
<organism evidence="8 9">
    <name type="scientific">Curtobacterium luteum</name>
    <dbReference type="NCBI Taxonomy" id="33881"/>
    <lineage>
        <taxon>Bacteria</taxon>
        <taxon>Bacillati</taxon>
        <taxon>Actinomycetota</taxon>
        <taxon>Actinomycetes</taxon>
        <taxon>Micrococcales</taxon>
        <taxon>Microbacteriaceae</taxon>
        <taxon>Curtobacterium</taxon>
    </lineage>
</organism>
<proteinExistence type="predicted"/>
<dbReference type="RefSeq" id="WP_175327356.1">
    <property type="nucleotide sequence ID" value="NZ_JABMCD010000046.1"/>
</dbReference>
<dbReference type="PANTHER" id="PTHR23303">
    <property type="entry name" value="CARBOXYPEPTIDASE REGULATORY REGION-CONTAINING"/>
    <property type="match status" value="1"/>
</dbReference>
<keyword evidence="5" id="KW-1133">Transmembrane helix</keyword>
<keyword evidence="5" id="KW-0472">Membrane</keyword>
<protein>
    <submittedName>
        <fullName evidence="8">Repeat protein (TIGR01451 family)</fullName>
    </submittedName>
</protein>
<feature type="compositionally biased region" description="Low complexity" evidence="4">
    <location>
        <begin position="29"/>
        <end position="63"/>
    </location>
</feature>
<feature type="region of interest" description="Disordered" evidence="4">
    <location>
        <begin position="1045"/>
        <end position="1146"/>
    </location>
</feature>
<feature type="chain" id="PRO_5046738183" evidence="6">
    <location>
        <begin position="33"/>
        <end position="1196"/>
    </location>
</feature>
<comment type="subcellular location">
    <subcellularLocation>
        <location evidence="1">Secreted</location>
    </subcellularLocation>
</comment>
<keyword evidence="3 6" id="KW-0732">Signal</keyword>
<dbReference type="Proteomes" id="UP000746584">
    <property type="component" value="Unassembled WGS sequence"/>
</dbReference>
<evidence type="ECO:0000256" key="2">
    <source>
        <dbReference type="ARBA" id="ARBA00022525"/>
    </source>
</evidence>
<evidence type="ECO:0000313" key="8">
    <source>
        <dbReference type="EMBL" id="MBM7800967.1"/>
    </source>
</evidence>
<accession>A0ABS2RQS2</accession>